<dbReference type="SUPFAM" id="SSF160443">
    <property type="entry name" value="SMR domain-like"/>
    <property type="match status" value="1"/>
</dbReference>
<dbReference type="InterPro" id="IPR013899">
    <property type="entry name" value="DUF1771"/>
</dbReference>
<feature type="domain" description="Smr" evidence="2">
    <location>
        <begin position="275"/>
        <end position="347"/>
    </location>
</feature>
<feature type="region of interest" description="Disordered" evidence="1">
    <location>
        <begin position="124"/>
        <end position="178"/>
    </location>
</feature>
<evidence type="ECO:0000259" key="2">
    <source>
        <dbReference type="PROSITE" id="PS50828"/>
    </source>
</evidence>
<dbReference type="EMBL" id="GDKF01000253">
    <property type="protein sequence ID" value="JAT78369.1"/>
    <property type="molecule type" value="Transcribed_RNA"/>
</dbReference>
<dbReference type="InterPro" id="IPR053242">
    <property type="entry name" value="PAM2-like_domain"/>
</dbReference>
<dbReference type="PANTHER" id="PTHR46651:SF1">
    <property type="entry name" value="SMALL MUTS RELATED FAMILY PROTEIN"/>
    <property type="match status" value="1"/>
</dbReference>
<dbReference type="Pfam" id="PF08590">
    <property type="entry name" value="DUF1771"/>
    <property type="match status" value="1"/>
</dbReference>
<dbReference type="SMART" id="SM00463">
    <property type="entry name" value="SMR"/>
    <property type="match status" value="1"/>
</dbReference>
<reference evidence="3" key="1">
    <citation type="submission" date="2015-08" db="EMBL/GenBank/DDBJ databases">
        <authorList>
            <person name="Babu N.S."/>
            <person name="Beckwith C.J."/>
            <person name="Beseler K.G."/>
            <person name="Brison A."/>
            <person name="Carone J.V."/>
            <person name="Caskin T.P."/>
            <person name="Diamond M."/>
            <person name="Durham M.E."/>
            <person name="Foxe J.M."/>
            <person name="Go M."/>
            <person name="Henderson B.A."/>
            <person name="Jones I.B."/>
            <person name="McGettigan J.A."/>
            <person name="Micheletti S.J."/>
            <person name="Nasrallah M.E."/>
            <person name="Ortiz D."/>
            <person name="Piller C.R."/>
            <person name="Privatt S.R."/>
            <person name="Schneider S.L."/>
            <person name="Sharp S."/>
            <person name="Smith T.C."/>
            <person name="Stanton J.D."/>
            <person name="Ullery H.E."/>
            <person name="Wilson R.J."/>
            <person name="Serrano M.G."/>
            <person name="Buck G."/>
            <person name="Lee V."/>
            <person name="Wang Y."/>
            <person name="Carvalho R."/>
            <person name="Voegtly L."/>
            <person name="Shi R."/>
            <person name="Duckworth R."/>
            <person name="Johnson A."/>
            <person name="Loviza R."/>
            <person name="Walstead R."/>
            <person name="Shah Z."/>
            <person name="Kiflezghi M."/>
            <person name="Wade K."/>
            <person name="Ball S.L."/>
            <person name="Bradley K.W."/>
            <person name="Asai D.J."/>
            <person name="Bowman C.A."/>
            <person name="Russell D.A."/>
            <person name="Pope W.H."/>
            <person name="Jacobs-Sera D."/>
            <person name="Hendrix R.W."/>
            <person name="Hatfull G.F."/>
        </authorList>
    </citation>
    <scope>NUCLEOTIDE SEQUENCE</scope>
</reference>
<dbReference type="SMART" id="SM01162">
    <property type="entry name" value="DUF1771"/>
    <property type="match status" value="1"/>
</dbReference>
<dbReference type="InterPro" id="IPR002625">
    <property type="entry name" value="Smr_dom"/>
</dbReference>
<dbReference type="Pfam" id="PF01713">
    <property type="entry name" value="Smr"/>
    <property type="match status" value="1"/>
</dbReference>
<organism evidence="3">
    <name type="scientific">Auxenochlorella protothecoides</name>
    <name type="common">Green microalga</name>
    <name type="synonym">Chlorella protothecoides</name>
    <dbReference type="NCBI Taxonomy" id="3075"/>
    <lineage>
        <taxon>Eukaryota</taxon>
        <taxon>Viridiplantae</taxon>
        <taxon>Chlorophyta</taxon>
        <taxon>core chlorophytes</taxon>
        <taxon>Trebouxiophyceae</taxon>
        <taxon>Chlorellales</taxon>
        <taxon>Chlorellaceae</taxon>
        <taxon>Auxenochlorella</taxon>
    </lineage>
</organism>
<name>A0A1D2AGN0_AUXPR</name>
<dbReference type="InterPro" id="IPR036063">
    <property type="entry name" value="Smr_dom_sf"/>
</dbReference>
<protein>
    <recommendedName>
        <fullName evidence="2">Smr domain-containing protein</fullName>
    </recommendedName>
</protein>
<gene>
    <name evidence="3" type="ORF">g.30920</name>
</gene>
<evidence type="ECO:0000313" key="3">
    <source>
        <dbReference type="EMBL" id="JAT78369.1"/>
    </source>
</evidence>
<proteinExistence type="predicted"/>
<feature type="compositionally biased region" description="Low complexity" evidence="1">
    <location>
        <begin position="137"/>
        <end position="153"/>
    </location>
</feature>
<sequence>MTGLNIGAAAFVPSRPRENPIGKGSGEAPASLPQAMRHACDPDFLDHLAMQFPQYHTQALYDMYEGQDWDPHSTLDLLEELEREVAECLTLEASTMQTSSTSAIDTEEATADAVDASQEAFPALGCPSVSNRAQQPSSRPTWAAKAAAAASAPAPRPPPSAAASQRAGSGTPTSAKPIWLSGEDVRRFETGQSVAADYSEVRAAARDHARLRNQFFMQATQAYLSGNRALAKQLSAAGREAATEMRAAHAAAATALFEGRNLGEGGRETPGCRTLDLHGLHVAEALERVRAAVKAQRVQRGTVLRLVVGEGRHGKVPARLPAAVRQLLTEEGVRWKEPYAGLLQASF</sequence>
<dbReference type="Gene3D" id="3.30.1370.110">
    <property type="match status" value="1"/>
</dbReference>
<dbReference type="AlphaFoldDB" id="A0A1D2AGN0"/>
<dbReference type="PROSITE" id="PS50828">
    <property type="entry name" value="SMR"/>
    <property type="match status" value="1"/>
</dbReference>
<dbReference type="PANTHER" id="PTHR46651">
    <property type="entry name" value="POLYADENYLATE-BINDING PROTEIN-INTERACTING PROTEIN 7"/>
    <property type="match status" value="1"/>
</dbReference>
<accession>A0A1D2AGN0</accession>
<evidence type="ECO:0000256" key="1">
    <source>
        <dbReference type="SAM" id="MobiDB-lite"/>
    </source>
</evidence>